<accession>R4K7D8</accession>
<dbReference type="SMART" id="SM00347">
    <property type="entry name" value="HTH_MARR"/>
    <property type="match status" value="1"/>
</dbReference>
<evidence type="ECO:0000259" key="4">
    <source>
        <dbReference type="PROSITE" id="PS50995"/>
    </source>
</evidence>
<keyword evidence="3" id="KW-0804">Transcription</keyword>
<keyword evidence="1" id="KW-0805">Transcription regulation</keyword>
<keyword evidence="6" id="KW-1185">Reference proteome</keyword>
<sequence>MVIICLKVGDTLFSIFDSMGFLFGKVTEQMIDKFNVELNSYQIDSKEFGLMTVVTSMSNSTQQQVGEVLHIDRTTMVKRVDHLEALGCLTRVKNAVDRRTYNLELTSKGEQMLRELWPTLVDCERGVLSALTDEELQNLKSIFTKLVKAWN</sequence>
<dbReference type="Proteomes" id="UP000013523">
    <property type="component" value="Chromosome"/>
</dbReference>
<dbReference type="Gene3D" id="1.10.10.10">
    <property type="entry name" value="Winged helix-like DNA-binding domain superfamily/Winged helix DNA-binding domain"/>
    <property type="match status" value="1"/>
</dbReference>
<evidence type="ECO:0000313" key="6">
    <source>
        <dbReference type="Proteomes" id="UP000013523"/>
    </source>
</evidence>
<dbReference type="PROSITE" id="PS50995">
    <property type="entry name" value="HTH_MARR_2"/>
    <property type="match status" value="1"/>
</dbReference>
<reference evidence="5 6" key="1">
    <citation type="submission" date="2012-01" db="EMBL/GenBank/DDBJ databases">
        <title>Complete sequence of chromosome of Clostridium pasteurianum BC1.</title>
        <authorList>
            <consortium name="US DOE Joint Genome Institute"/>
            <person name="Lucas S."/>
            <person name="Han J."/>
            <person name="Lapidus A."/>
            <person name="Cheng J.-F."/>
            <person name="Goodwin L."/>
            <person name="Pitluck S."/>
            <person name="Peters L."/>
            <person name="Mikhailova N."/>
            <person name="Teshima H."/>
            <person name="Detter J.C."/>
            <person name="Han C."/>
            <person name="Tapia R."/>
            <person name="Land M."/>
            <person name="Hauser L."/>
            <person name="Kyrpides N."/>
            <person name="Ivanova N."/>
            <person name="Pagani I."/>
            <person name="Dunn J."/>
            <person name="Taghavi S."/>
            <person name="Francis A."/>
            <person name="van der Lelie D."/>
            <person name="Woyke T."/>
        </authorList>
    </citation>
    <scope>NUCLEOTIDE SEQUENCE [LARGE SCALE GENOMIC DNA]</scope>
    <source>
        <strain evidence="5 6">BC1</strain>
    </source>
</reference>
<keyword evidence="2" id="KW-0238">DNA-binding</keyword>
<dbReference type="OrthoDB" id="6462103at2"/>
<dbReference type="InterPro" id="IPR036388">
    <property type="entry name" value="WH-like_DNA-bd_sf"/>
</dbReference>
<proteinExistence type="predicted"/>
<dbReference type="PATRIC" id="fig|86416.3.peg.1480"/>
<dbReference type="EMBL" id="CP003261">
    <property type="protein sequence ID" value="AGK96449.1"/>
    <property type="molecule type" value="Genomic_DNA"/>
</dbReference>
<dbReference type="AlphaFoldDB" id="R4K7D8"/>
<dbReference type="GO" id="GO:0003700">
    <property type="term" value="F:DNA-binding transcription factor activity"/>
    <property type="evidence" value="ECO:0007669"/>
    <property type="project" value="InterPro"/>
</dbReference>
<name>R4K7D8_CLOPA</name>
<dbReference type="InterPro" id="IPR000835">
    <property type="entry name" value="HTH_MarR-typ"/>
</dbReference>
<dbReference type="SUPFAM" id="SSF46785">
    <property type="entry name" value="Winged helix' DNA-binding domain"/>
    <property type="match status" value="1"/>
</dbReference>
<dbReference type="eggNOG" id="COG1846">
    <property type="taxonomic scope" value="Bacteria"/>
</dbReference>
<dbReference type="HOGENOM" id="CLU_083287_4_2_9"/>
<organism evidence="5 6">
    <name type="scientific">Clostridium pasteurianum BC1</name>
    <dbReference type="NCBI Taxonomy" id="86416"/>
    <lineage>
        <taxon>Bacteria</taxon>
        <taxon>Bacillati</taxon>
        <taxon>Bacillota</taxon>
        <taxon>Clostridia</taxon>
        <taxon>Eubacteriales</taxon>
        <taxon>Clostridiaceae</taxon>
        <taxon>Clostridium</taxon>
    </lineage>
</organism>
<gene>
    <name evidence="5" type="ORF">Clopa_1503</name>
</gene>
<dbReference type="KEGG" id="cpas:Clopa_1503"/>
<feature type="domain" description="HTH marR-type" evidence="4">
    <location>
        <begin position="16"/>
        <end position="148"/>
    </location>
</feature>
<dbReference type="PANTHER" id="PTHR42756:SF1">
    <property type="entry name" value="TRANSCRIPTIONAL REPRESSOR OF EMRAB OPERON"/>
    <property type="match status" value="1"/>
</dbReference>
<dbReference type="PRINTS" id="PR00598">
    <property type="entry name" value="HTHMARR"/>
</dbReference>
<dbReference type="GO" id="GO:0003677">
    <property type="term" value="F:DNA binding"/>
    <property type="evidence" value="ECO:0007669"/>
    <property type="project" value="UniProtKB-KW"/>
</dbReference>
<dbReference type="Pfam" id="PF12802">
    <property type="entry name" value="MarR_2"/>
    <property type="match status" value="1"/>
</dbReference>
<dbReference type="PANTHER" id="PTHR42756">
    <property type="entry name" value="TRANSCRIPTIONAL REGULATOR, MARR"/>
    <property type="match status" value="1"/>
</dbReference>
<evidence type="ECO:0000256" key="3">
    <source>
        <dbReference type="ARBA" id="ARBA00023163"/>
    </source>
</evidence>
<evidence type="ECO:0000256" key="1">
    <source>
        <dbReference type="ARBA" id="ARBA00023015"/>
    </source>
</evidence>
<evidence type="ECO:0000313" key="5">
    <source>
        <dbReference type="EMBL" id="AGK96449.1"/>
    </source>
</evidence>
<dbReference type="InterPro" id="IPR036390">
    <property type="entry name" value="WH_DNA-bd_sf"/>
</dbReference>
<dbReference type="STRING" id="86416.Clopa_1503"/>
<evidence type="ECO:0000256" key="2">
    <source>
        <dbReference type="ARBA" id="ARBA00023125"/>
    </source>
</evidence>
<protein>
    <submittedName>
        <fullName evidence="5">Transcriptional regulator</fullName>
    </submittedName>
</protein>